<dbReference type="Proteomes" id="UP000325440">
    <property type="component" value="Unassembled WGS sequence"/>
</dbReference>
<dbReference type="SUPFAM" id="SSF48371">
    <property type="entry name" value="ARM repeat"/>
    <property type="match status" value="1"/>
</dbReference>
<evidence type="ECO:0000313" key="3">
    <source>
        <dbReference type="EMBL" id="VVC26308.1"/>
    </source>
</evidence>
<keyword evidence="1" id="KW-0812">Transmembrane</keyword>
<keyword evidence="4" id="KW-1185">Reference proteome</keyword>
<dbReference type="GO" id="GO:0003723">
    <property type="term" value="F:RNA binding"/>
    <property type="evidence" value="ECO:0007669"/>
    <property type="project" value="InterPro"/>
</dbReference>
<evidence type="ECO:0000313" key="4">
    <source>
        <dbReference type="Proteomes" id="UP000325440"/>
    </source>
</evidence>
<protein>
    <submittedName>
        <fullName evidence="3">Armadillo-type fold,MIF4G-like, type 3</fullName>
    </submittedName>
</protein>
<proteinExistence type="predicted"/>
<feature type="domain" description="MIF4G" evidence="2">
    <location>
        <begin position="18"/>
        <end position="177"/>
    </location>
</feature>
<sequence>MTQTLGIAHIVGSAVYGLNPENYDAMYRKVRALPVTKRSHLNVVAGVIHSKALARPKYIKLYAAMCARLIKDGFDGARPGSGPAFQTALLPKCYDDLKKCCKISEVPTVFIGELFKFGVYPKEIVWSFVNDLVNEHSCEVQVRCLCALLPLVAPKLSETYFVTRDMLLEMLSKINSISTIEPDVFDDEDGTSVITEYSEEVNEGLIQPAIESSADSGSPESGSGSIITSDCHDITANNAPLTFGEADGAFPQRYFATLNHSSVRFPLTGNLFSPITQKCIALKQGPLSEISLDKINSISVCRPRERCSAGALLSTKSAVTGFILGLSVVGFVKFVPAILLQNVNLKLSQVPGPIEKIVKEKVNDVQKKNIGYQSSKWRRNFNGRLSINDLIYFNTHQLTVVERCREAEGVFAYPQRYYAILSYSSVGFPLTGNLFSPITQKCIISKQGPLPEISLDKINSISEGRSRDRWSARVLLTSKSAVTVILVGLGVAGFVKIVPALLPKWFI</sequence>
<feature type="transmembrane region" description="Helical" evidence="1">
    <location>
        <begin position="481"/>
        <end position="502"/>
    </location>
</feature>
<dbReference type="InterPro" id="IPR016024">
    <property type="entry name" value="ARM-type_fold"/>
</dbReference>
<name>A0A5E4M7E3_9HEMI</name>
<dbReference type="InterPro" id="IPR003890">
    <property type="entry name" value="MIF4G-like_typ-3"/>
</dbReference>
<dbReference type="EMBL" id="CABPRJ010000030">
    <property type="protein sequence ID" value="VVC26308.1"/>
    <property type="molecule type" value="Genomic_DNA"/>
</dbReference>
<dbReference type="Pfam" id="PF02854">
    <property type="entry name" value="MIF4G"/>
    <property type="match status" value="1"/>
</dbReference>
<feature type="transmembrane region" description="Helical" evidence="1">
    <location>
        <begin position="318"/>
        <end position="340"/>
    </location>
</feature>
<organism evidence="3 4">
    <name type="scientific">Cinara cedri</name>
    <dbReference type="NCBI Taxonomy" id="506608"/>
    <lineage>
        <taxon>Eukaryota</taxon>
        <taxon>Metazoa</taxon>
        <taxon>Ecdysozoa</taxon>
        <taxon>Arthropoda</taxon>
        <taxon>Hexapoda</taxon>
        <taxon>Insecta</taxon>
        <taxon>Pterygota</taxon>
        <taxon>Neoptera</taxon>
        <taxon>Paraneoptera</taxon>
        <taxon>Hemiptera</taxon>
        <taxon>Sternorrhyncha</taxon>
        <taxon>Aphidomorpha</taxon>
        <taxon>Aphidoidea</taxon>
        <taxon>Aphididae</taxon>
        <taxon>Lachninae</taxon>
        <taxon>Cinara</taxon>
    </lineage>
</organism>
<keyword evidence="1" id="KW-1133">Transmembrane helix</keyword>
<gene>
    <name evidence="3" type="ORF">CINCED_3A007210</name>
</gene>
<keyword evidence="1" id="KW-0472">Membrane</keyword>
<dbReference type="AlphaFoldDB" id="A0A5E4M7E3"/>
<evidence type="ECO:0000256" key="1">
    <source>
        <dbReference type="SAM" id="Phobius"/>
    </source>
</evidence>
<evidence type="ECO:0000259" key="2">
    <source>
        <dbReference type="Pfam" id="PF02854"/>
    </source>
</evidence>
<accession>A0A5E4M7E3</accession>
<dbReference type="Gene3D" id="1.25.40.180">
    <property type="match status" value="2"/>
</dbReference>
<reference evidence="3 4" key="1">
    <citation type="submission" date="2019-08" db="EMBL/GenBank/DDBJ databases">
        <authorList>
            <person name="Alioto T."/>
            <person name="Alioto T."/>
            <person name="Gomez Garrido J."/>
        </authorList>
    </citation>
    <scope>NUCLEOTIDE SEQUENCE [LARGE SCALE GENOMIC DNA]</scope>
</reference>